<keyword evidence="2" id="KW-0597">Phosphoprotein</keyword>
<evidence type="ECO:0000256" key="2">
    <source>
        <dbReference type="ARBA" id="ARBA00022553"/>
    </source>
</evidence>
<reference evidence="7" key="1">
    <citation type="submission" date="2022-07" db="EMBL/GenBank/DDBJ databases">
        <title>Phylogenomic reconstructions and comparative analyses of Kickxellomycotina fungi.</title>
        <authorList>
            <person name="Reynolds N.K."/>
            <person name="Stajich J.E."/>
            <person name="Barry K."/>
            <person name="Grigoriev I.V."/>
            <person name="Crous P."/>
            <person name="Smith M.E."/>
        </authorList>
    </citation>
    <scope>NUCLEOTIDE SEQUENCE</scope>
    <source>
        <strain evidence="7">RSA 1196</strain>
    </source>
</reference>
<name>A0A9W8AU35_9FUNG</name>
<dbReference type="PANTHER" id="PTHR45527:SF1">
    <property type="entry name" value="FATTY ACID SYNTHASE"/>
    <property type="match status" value="1"/>
</dbReference>
<feature type="non-terminal residue" evidence="7">
    <location>
        <position position="1"/>
    </location>
</feature>
<keyword evidence="3" id="KW-0436">Ligase</keyword>
<keyword evidence="1" id="KW-0596">Phosphopantetheine</keyword>
<dbReference type="InterPro" id="IPR000873">
    <property type="entry name" value="AMP-dep_synth/lig_dom"/>
</dbReference>
<feature type="region of interest" description="Disordered" evidence="5">
    <location>
        <begin position="1094"/>
        <end position="1114"/>
    </location>
</feature>
<evidence type="ECO:0000259" key="6">
    <source>
        <dbReference type="PROSITE" id="PS50075"/>
    </source>
</evidence>
<feature type="domain" description="Carrier" evidence="6">
    <location>
        <begin position="1116"/>
        <end position="1189"/>
    </location>
</feature>
<dbReference type="InterPro" id="IPR045851">
    <property type="entry name" value="AMP-bd_C_sf"/>
</dbReference>
<dbReference type="SMART" id="SM01294">
    <property type="entry name" value="PKS_PP_betabranch"/>
    <property type="match status" value="1"/>
</dbReference>
<dbReference type="Pfam" id="PF00550">
    <property type="entry name" value="PP-binding"/>
    <property type="match status" value="2"/>
</dbReference>
<protein>
    <recommendedName>
        <fullName evidence="6">Carrier domain-containing protein</fullName>
    </recommendedName>
</protein>
<dbReference type="EMBL" id="JANBPY010000471">
    <property type="protein sequence ID" value="KAJ1966699.1"/>
    <property type="molecule type" value="Genomic_DNA"/>
</dbReference>
<organism evidence="7 8">
    <name type="scientific">Dispira parvispora</name>
    <dbReference type="NCBI Taxonomy" id="1520584"/>
    <lineage>
        <taxon>Eukaryota</taxon>
        <taxon>Fungi</taxon>
        <taxon>Fungi incertae sedis</taxon>
        <taxon>Zoopagomycota</taxon>
        <taxon>Kickxellomycotina</taxon>
        <taxon>Dimargaritomycetes</taxon>
        <taxon>Dimargaritales</taxon>
        <taxon>Dimargaritaceae</taxon>
        <taxon>Dispira</taxon>
    </lineage>
</organism>
<evidence type="ECO:0000313" key="8">
    <source>
        <dbReference type="Proteomes" id="UP001150925"/>
    </source>
</evidence>
<proteinExistence type="predicted"/>
<dbReference type="Proteomes" id="UP001150925">
    <property type="component" value="Unassembled WGS sequence"/>
</dbReference>
<dbReference type="Gene3D" id="3.30.300.30">
    <property type="match status" value="2"/>
</dbReference>
<dbReference type="Pfam" id="PF00501">
    <property type="entry name" value="AMP-binding"/>
    <property type="match status" value="2"/>
</dbReference>
<comment type="caution">
    <text evidence="7">The sequence shown here is derived from an EMBL/GenBank/DDBJ whole genome shotgun (WGS) entry which is preliminary data.</text>
</comment>
<dbReference type="NCBIfam" id="TIGR01733">
    <property type="entry name" value="AA-adenyl-dom"/>
    <property type="match status" value="2"/>
</dbReference>
<evidence type="ECO:0000256" key="1">
    <source>
        <dbReference type="ARBA" id="ARBA00022450"/>
    </source>
</evidence>
<dbReference type="PANTHER" id="PTHR45527">
    <property type="entry name" value="NONRIBOSOMAL PEPTIDE SYNTHETASE"/>
    <property type="match status" value="1"/>
</dbReference>
<dbReference type="InterPro" id="IPR020806">
    <property type="entry name" value="PKS_PP-bd"/>
</dbReference>
<dbReference type="Pfam" id="PF13193">
    <property type="entry name" value="AMP-binding_C"/>
    <property type="match status" value="1"/>
</dbReference>
<dbReference type="OrthoDB" id="416786at2759"/>
<dbReference type="InterPro" id="IPR010060">
    <property type="entry name" value="NRPS_synth"/>
</dbReference>
<dbReference type="InterPro" id="IPR009081">
    <property type="entry name" value="PP-bd_ACP"/>
</dbReference>
<keyword evidence="4" id="KW-0677">Repeat</keyword>
<dbReference type="Gene3D" id="3.30.559.30">
    <property type="entry name" value="Nonribosomal peptide synthetase, condensation domain"/>
    <property type="match status" value="5"/>
</dbReference>
<dbReference type="InterPro" id="IPR001242">
    <property type="entry name" value="Condensation_dom"/>
</dbReference>
<dbReference type="GO" id="GO:0016874">
    <property type="term" value="F:ligase activity"/>
    <property type="evidence" value="ECO:0007669"/>
    <property type="project" value="UniProtKB-KW"/>
</dbReference>
<dbReference type="Gene3D" id="1.10.1200.10">
    <property type="entry name" value="ACP-like"/>
    <property type="match status" value="2"/>
</dbReference>
<dbReference type="InterPro" id="IPR010071">
    <property type="entry name" value="AA_adenyl_dom"/>
</dbReference>
<dbReference type="InterPro" id="IPR042099">
    <property type="entry name" value="ANL_N_sf"/>
</dbReference>
<dbReference type="SUPFAM" id="SSF47336">
    <property type="entry name" value="ACP-like"/>
    <property type="match status" value="2"/>
</dbReference>
<evidence type="ECO:0000256" key="5">
    <source>
        <dbReference type="SAM" id="MobiDB-lite"/>
    </source>
</evidence>
<dbReference type="Gene3D" id="3.30.559.10">
    <property type="entry name" value="Chloramphenicol acetyltransferase-like domain"/>
    <property type="match status" value="4"/>
</dbReference>
<dbReference type="SMART" id="SM00823">
    <property type="entry name" value="PKS_PP"/>
    <property type="match status" value="2"/>
</dbReference>
<feature type="domain" description="Carrier" evidence="6">
    <location>
        <begin position="2642"/>
        <end position="2718"/>
    </location>
</feature>
<keyword evidence="8" id="KW-1185">Reference proteome</keyword>
<dbReference type="Gene3D" id="3.40.50.12780">
    <property type="entry name" value="N-terminal domain of ligase-like"/>
    <property type="match status" value="2"/>
</dbReference>
<dbReference type="GO" id="GO:0031177">
    <property type="term" value="F:phosphopantetheine binding"/>
    <property type="evidence" value="ECO:0007669"/>
    <property type="project" value="InterPro"/>
</dbReference>
<dbReference type="InterPro" id="IPR036736">
    <property type="entry name" value="ACP-like_sf"/>
</dbReference>
<dbReference type="PROSITE" id="PS00455">
    <property type="entry name" value="AMP_BINDING"/>
    <property type="match status" value="2"/>
</dbReference>
<gene>
    <name evidence="7" type="ORF">IWQ62_002300</name>
</gene>
<dbReference type="CDD" id="cd05930">
    <property type="entry name" value="A_NRPS"/>
    <property type="match status" value="2"/>
</dbReference>
<dbReference type="GO" id="GO:0044550">
    <property type="term" value="P:secondary metabolite biosynthetic process"/>
    <property type="evidence" value="ECO:0007669"/>
    <property type="project" value="TreeGrafter"/>
</dbReference>
<dbReference type="Pfam" id="PF00668">
    <property type="entry name" value="Condensation"/>
    <property type="match status" value="4"/>
</dbReference>
<evidence type="ECO:0000256" key="4">
    <source>
        <dbReference type="ARBA" id="ARBA00022737"/>
    </source>
</evidence>
<evidence type="ECO:0000256" key="3">
    <source>
        <dbReference type="ARBA" id="ARBA00022598"/>
    </source>
</evidence>
<dbReference type="GO" id="GO:0005737">
    <property type="term" value="C:cytoplasm"/>
    <property type="evidence" value="ECO:0007669"/>
    <property type="project" value="TreeGrafter"/>
</dbReference>
<dbReference type="InterPro" id="IPR020845">
    <property type="entry name" value="AMP-binding_CS"/>
</dbReference>
<dbReference type="NCBIfam" id="TIGR01720">
    <property type="entry name" value="NRPS-para261"/>
    <property type="match status" value="1"/>
</dbReference>
<dbReference type="SUPFAM" id="SSF52777">
    <property type="entry name" value="CoA-dependent acyltransferases"/>
    <property type="match status" value="9"/>
</dbReference>
<dbReference type="InterPro" id="IPR023213">
    <property type="entry name" value="CAT-like_dom_sf"/>
</dbReference>
<dbReference type="PROSITE" id="PS50075">
    <property type="entry name" value="CARRIER"/>
    <property type="match status" value="2"/>
</dbReference>
<dbReference type="SUPFAM" id="SSF56801">
    <property type="entry name" value="Acetyl-CoA synthetase-like"/>
    <property type="match status" value="2"/>
</dbReference>
<dbReference type="FunFam" id="3.40.50.980:FF:000001">
    <property type="entry name" value="Non-ribosomal peptide synthetase"/>
    <property type="match status" value="1"/>
</dbReference>
<dbReference type="InterPro" id="IPR025110">
    <property type="entry name" value="AMP-bd_C"/>
</dbReference>
<sequence>HHGLPWAMQRYLSSDNFQKFSSGKTASCNIAFNYLGRFEQLEAQDSPFVSRDDLIPTEADLGADEVWPYLLEVSCRYVNSQLELAIVYSPHFHTKGTVEEWLSQWEAALSTYLQVTTTVEPRESLVCHHAFTPADFPLLRCTQLELNQLLDQVLNTYQLSGDDLVDLLPTSHLQEGLLSLTLRDPSAYLIQIGFDIVGKFDLLRYKAVWKELINRYEILRTRVLATDTVSGFPLVQVVTRDIPLEWHHTRWTDEDHKAQERNFIAQDRVRGFTLKEPLIRIATFELSNGSTHCNLTVHHALLDGWSNSILLNESLALYHRCPLPPPIQYRAFIKYLRGQDEDSCRAYWQAELADVKPTPTVLLPPPAVEPPADALPEIYSGTFAQSSDNLQQFSRNHGITLASLIRALWSLLLSQYLGEREEVVFGVVVSGRSTAVDGIERMVGMCINTVPCRVQFQDDQPVLPWLRHLHSLAGAMIPYEHCRLVDIQQWCEIPKETNLFQSIIVFENYPNAAQELSQPEITYQQGVGHEFTEYPLSGCFIEDEGRLHVKLHYSKRLYERGYIEAMFRYLDHCLGLILDAEDHTLMSNLFTLPEPERQLVLHTWPVGPTDASPENDVGLHQLFVQHALRQPQHCALESGTNQWTYDEFYTLASRTGTWLLEQGMRPNVPVAVVIDRCPEMLFGIFGTLLGGGSYVTIEATNAVDRIRFMLEELDQPLVLSTTKWYSLLTEELGIPSSRLGYIDEIVKSAAHDELTTERLNVDVQPTDLAYIIFTSGTTGTPKGVQICHRGIVNFIRHGPHNFNLTPDSRVMQFFNVAFDGCVSEIFNTLCSGATLVLRGDDFTETAKKVNTILLTPSALTILDPANYPNLQLVSTAGEALPYALAQRWASHCALYNSYGPSEASIGTHVARVLANQTISVGLPITNSQCYILDEQLRPVPPGVVGEVCVAGHGLSLGYWKRPDLTRLAFVTNPWGPGLLYRTGDLARWLPNGETQYISRKDSQIKLRGFRIELEEVESIAERYPTVQLSTAIVKDSRLVLYAMAPKDTDPGKLSAFMALKLPRYMVPSLIIICDDLPLTKNGKIDRKKIQGWELPQSGNDSARGDEGLAGPHSRDPSVLQRICTALAATLSLDATTLNVNASFFELGGDSISAIQFAAKCKRAGLDVTVAQVFKTPVLVHLASVVDQVDHDGDQASTALELMDPCGEVPLTPIQTWFLEQPFRNPHQFNMSFLLKSRVPVNLSQLTSSFTQLVAHHDMLRVRLAPSSSGQWQQHVPQFSAESCFDFVRMEEVTLTRAELSPWVAGIQPQLSMTEGPLVAVGLIHMVDDPVGENQHMDSDDMVFVTLHHIAMDLVSWRIIMEDLQTLLTGGNLPSKTIPFRQWAHLLQEHASTVDPTVWPSYGTTHRLPLDFPENTTHPVPSYECRSLEAELGVNLTNKLLSQLTTVAGVTPQECMVAALALAVNKLWGLPSLEMELESHGRCPWNNSIDISRTIGWFTVTYPLPIHLPTHSELNLRLTTLRHIKQRLRSIPDSGFPYSLLRYLRSPNNQPSDQWDHTLTRAYRKPDLLFNYLGRFEQLEGDAPFWESRDDWLGADTFNVGEDEEWNRVLDAVCRVEANRGLVLCLTYNRQFHRQDTVEQLLNYWHQELQAIVMEALESPVPCYAPTDYPLLRCTESELDTLLLGDFSQAGYDVRQVENMYTCAPLQEGLLFAMLKDPSAYVVQSAFTIRGPLDKLRFKQAWEYVGQAHKILRTRFLLGGGPKSNLNLQVVFKQFNAEWTEIDLDGVDPDAAEKAYVRDDRRRGFTISQPLVRFALFSISPTHHRFIFTVHHALMDGWSSPLLVNQVLLAYSGKPQPARIGYDCYIETILAQDPVEARTYWVGTVGVNPTPCLLAGPKPWPSVTHTTRDNSLSCFVHHQLLDVSSLQQFSQSQGITFATLLRAAWALLLHQYTGVTDVFYGVIVSGRNLPMDNVEHLVGLCVNNIPFRVPIDRDQLVSEWLAMVYKRATSTVQYEHCRLSDIQRWVGLGAESALFNTVLVYENYPIATPQESLPISMEADYGVEHTEYDLSLCAFTQGADLHLKMEYQPTQFDPRFVEQLVHHMGDLLLALSETTVTTRVTDLVGGTVGPTASIVCPPDRVPLVDHSSTIPSAAILFRAQAHRTPHAVALQDEGDRKLTYSQLDQLSDIVASNIHQQGVVPGTDTVVGILTAWRWELIIAQLAIWKAGAAFVVLDPEYPPERIRLILQDTESPLVLVNSATSNALPSDIASTLDTMSLEELCDQLATMPDLHNAPLLEKETQPDDLAWVVYTSGSTGTPKGVMVEHRGAVNCFVSANDVLCCDATTVAFPLLKTTFDASIAEIWVPLTHGGTLLTAPMDMLTALSQVNTICSTPSLLATLDPREFSNLRTVIVGGESISQQLATTWSQLVRLVNCYGPSETSVNAYIKRLCPDQPVTIGSPIAHVSGYVLNDRREPVPPGVVGELYIAGAGVARGYLHRPELTEEKFISNPFGPGRLYCTGDSVRQLPNGELEFVGRLDDQVKIHGFRVELGEIENILAKHSGIQGVCVLVQDQRLVAYTVPQSVTSAEMLEFARMHLPFHMIPSVVVPLDRFPTTTVGKVDKAALPRVTTFNEHQAMDSATGELSGDIQRMLGLVADVLELSPTEVHPTSTFFQLGGDSLTAIRLAARCRQAGWELPLADINRHHTLLDLIGKLEPLHTPAQAEQGLVKGEVLPTPIQLNFLTMGQPNPHKFRLTMVLETTTVYPLTQWQQAIQQVVLHHDLLRCTYHSQVDGSAMGLIAQSELPLEDYIHHGSVNDETELTVKITPLLDNLDFTQGPIFQIGLFDRTDKASQYFCFTAHHLVVDLASLRVIVEDLETLLNGFSLPPKTLSFQQWSLHLRKFAEELDATDWPVTPFPQPITLDFPDNLTLRTLASQTVVSAHLSSRDTKRLLGRATEELGATPLELLLTALVQAFTTCYDRPGLALDFQSHGRQAHKPGYDVSRTVGWFTTLYPVVLTLDSESTDPLTALRQVQHTLDHIPHRGFTYPLLKHFPHDQNPEAHDYFTTTPQYAFNYLGQFDASGVKSTSALFTSRSDIATEFSQLGLENKWPYLLDFICFHDKDQLALNLGHSSMIFKQGNMTTLVNTWKAKLEELVAYAVRD</sequence>
<accession>A0A9W8AU35</accession>
<evidence type="ECO:0000313" key="7">
    <source>
        <dbReference type="EMBL" id="KAJ1966699.1"/>
    </source>
</evidence>
<dbReference type="GO" id="GO:0043041">
    <property type="term" value="P:amino acid activation for nonribosomal peptide biosynthetic process"/>
    <property type="evidence" value="ECO:0007669"/>
    <property type="project" value="TreeGrafter"/>
</dbReference>